<keyword evidence="5 7" id="KW-0418">Kinase</keyword>
<name>A0A848G8I1_9RHOO</name>
<gene>
    <name evidence="5" type="primary">coaE</name>
    <name evidence="7" type="ORF">HHL15_18450</name>
</gene>
<dbReference type="GO" id="GO:0005524">
    <property type="term" value="F:ATP binding"/>
    <property type="evidence" value="ECO:0007669"/>
    <property type="project" value="UniProtKB-UniRule"/>
</dbReference>
<comment type="catalytic activity">
    <reaction evidence="5">
        <text>3'-dephospho-CoA + ATP = ADP + CoA + H(+)</text>
        <dbReference type="Rhea" id="RHEA:18245"/>
        <dbReference type="ChEBI" id="CHEBI:15378"/>
        <dbReference type="ChEBI" id="CHEBI:30616"/>
        <dbReference type="ChEBI" id="CHEBI:57287"/>
        <dbReference type="ChEBI" id="CHEBI:57328"/>
        <dbReference type="ChEBI" id="CHEBI:456216"/>
        <dbReference type="EC" id="2.7.1.24"/>
    </reaction>
</comment>
<keyword evidence="2 5" id="KW-0547">Nucleotide-binding</keyword>
<feature type="binding site" evidence="5">
    <location>
        <begin position="16"/>
        <end position="21"/>
    </location>
    <ligand>
        <name>ATP</name>
        <dbReference type="ChEBI" id="CHEBI:30616"/>
    </ligand>
</feature>
<dbReference type="AlphaFoldDB" id="A0A848G8I1"/>
<dbReference type="Pfam" id="PF01121">
    <property type="entry name" value="CoaE"/>
    <property type="match status" value="1"/>
</dbReference>
<reference evidence="7 8" key="1">
    <citation type="submission" date="2020-04" db="EMBL/GenBank/DDBJ databases">
        <title>Zoogloea sp. G-4-1-14 isolated from soil.</title>
        <authorList>
            <person name="Dahal R.H."/>
        </authorList>
    </citation>
    <scope>NUCLEOTIDE SEQUENCE [LARGE SCALE GENOMIC DNA]</scope>
    <source>
        <strain evidence="7 8">G-4-1-14</strain>
    </source>
</reference>
<keyword evidence="5" id="KW-0963">Cytoplasm</keyword>
<dbReference type="Proteomes" id="UP000580043">
    <property type="component" value="Unassembled WGS sequence"/>
</dbReference>
<evidence type="ECO:0000313" key="7">
    <source>
        <dbReference type="EMBL" id="NML27739.1"/>
    </source>
</evidence>
<organism evidence="7 8">
    <name type="scientific">Zoogloea dura</name>
    <dbReference type="NCBI Taxonomy" id="2728840"/>
    <lineage>
        <taxon>Bacteria</taxon>
        <taxon>Pseudomonadati</taxon>
        <taxon>Pseudomonadota</taxon>
        <taxon>Betaproteobacteria</taxon>
        <taxon>Rhodocyclales</taxon>
        <taxon>Zoogloeaceae</taxon>
        <taxon>Zoogloea</taxon>
    </lineage>
</organism>
<proteinExistence type="inferred from homology"/>
<evidence type="ECO:0000256" key="6">
    <source>
        <dbReference type="NCBIfam" id="TIGR00152"/>
    </source>
</evidence>
<dbReference type="HAMAP" id="MF_00376">
    <property type="entry name" value="Dephospho_CoA_kinase"/>
    <property type="match status" value="1"/>
</dbReference>
<comment type="similarity">
    <text evidence="1 5">Belongs to the CoaE family.</text>
</comment>
<protein>
    <recommendedName>
        <fullName evidence="5 6">Dephospho-CoA kinase</fullName>
        <ecNumber evidence="5 6">2.7.1.24</ecNumber>
    </recommendedName>
    <alternativeName>
        <fullName evidence="5">Dephosphocoenzyme A kinase</fullName>
    </alternativeName>
</protein>
<keyword evidence="8" id="KW-1185">Reference proteome</keyword>
<dbReference type="GO" id="GO:0005737">
    <property type="term" value="C:cytoplasm"/>
    <property type="evidence" value="ECO:0007669"/>
    <property type="project" value="UniProtKB-SubCell"/>
</dbReference>
<sequence>MKQAQPFVVGLTGGIGSGKSAVADLFEAHGACIVDTDRIAHELTAPGGLAMPAIRAAFGDGVVAPDGALNRAAMRALAFELADARKRLEAILHPMIREESGRRCREARSPYVILAVPLLIESGSYRERVGRLCVVDCPENLQVERVMQRSGLEESQVRAIMAVQASRARRLAAADDVIDNSGALEGLREQVDVLHRRYLGLAASAGAV</sequence>
<comment type="function">
    <text evidence="5">Catalyzes the phosphorylation of the 3'-hydroxyl group of dephosphocoenzyme A to form coenzyme A.</text>
</comment>
<evidence type="ECO:0000313" key="8">
    <source>
        <dbReference type="Proteomes" id="UP000580043"/>
    </source>
</evidence>
<evidence type="ECO:0000256" key="1">
    <source>
        <dbReference type="ARBA" id="ARBA00009018"/>
    </source>
</evidence>
<dbReference type="EMBL" id="JABBGA010000018">
    <property type="protein sequence ID" value="NML27739.1"/>
    <property type="molecule type" value="Genomic_DNA"/>
</dbReference>
<dbReference type="NCBIfam" id="TIGR00152">
    <property type="entry name" value="dephospho-CoA kinase"/>
    <property type="match status" value="1"/>
</dbReference>
<comment type="pathway">
    <text evidence="5">Cofactor biosynthesis; coenzyme A biosynthesis; CoA from (R)-pantothenate: step 5/5.</text>
</comment>
<evidence type="ECO:0000256" key="5">
    <source>
        <dbReference type="HAMAP-Rule" id="MF_00376"/>
    </source>
</evidence>
<dbReference type="InterPro" id="IPR001977">
    <property type="entry name" value="Depp_CoAkinase"/>
</dbReference>
<dbReference type="EC" id="2.7.1.24" evidence="5 6"/>
<dbReference type="Gene3D" id="3.40.50.300">
    <property type="entry name" value="P-loop containing nucleotide triphosphate hydrolases"/>
    <property type="match status" value="1"/>
</dbReference>
<dbReference type="PROSITE" id="PS51219">
    <property type="entry name" value="DPCK"/>
    <property type="match status" value="1"/>
</dbReference>
<evidence type="ECO:0000256" key="2">
    <source>
        <dbReference type="ARBA" id="ARBA00022741"/>
    </source>
</evidence>
<comment type="subcellular location">
    <subcellularLocation>
        <location evidence="5">Cytoplasm</location>
    </subcellularLocation>
</comment>
<accession>A0A848G8I1</accession>
<evidence type="ECO:0000256" key="3">
    <source>
        <dbReference type="ARBA" id="ARBA00022840"/>
    </source>
</evidence>
<dbReference type="CDD" id="cd02022">
    <property type="entry name" value="DPCK"/>
    <property type="match status" value="1"/>
</dbReference>
<dbReference type="PANTHER" id="PTHR10695:SF46">
    <property type="entry name" value="BIFUNCTIONAL COENZYME A SYNTHASE-RELATED"/>
    <property type="match status" value="1"/>
</dbReference>
<keyword evidence="4 5" id="KW-0173">Coenzyme A biosynthesis</keyword>
<dbReference type="GO" id="GO:0004140">
    <property type="term" value="F:dephospho-CoA kinase activity"/>
    <property type="evidence" value="ECO:0007669"/>
    <property type="project" value="UniProtKB-UniRule"/>
</dbReference>
<keyword evidence="5 7" id="KW-0808">Transferase</keyword>
<dbReference type="GO" id="GO:0015937">
    <property type="term" value="P:coenzyme A biosynthetic process"/>
    <property type="evidence" value="ECO:0007669"/>
    <property type="project" value="UniProtKB-UniRule"/>
</dbReference>
<keyword evidence="3 5" id="KW-0067">ATP-binding</keyword>
<evidence type="ECO:0000256" key="4">
    <source>
        <dbReference type="ARBA" id="ARBA00022993"/>
    </source>
</evidence>
<dbReference type="InterPro" id="IPR027417">
    <property type="entry name" value="P-loop_NTPase"/>
</dbReference>
<dbReference type="PANTHER" id="PTHR10695">
    <property type="entry name" value="DEPHOSPHO-COA KINASE-RELATED"/>
    <property type="match status" value="1"/>
</dbReference>
<dbReference type="SUPFAM" id="SSF52540">
    <property type="entry name" value="P-loop containing nucleoside triphosphate hydrolases"/>
    <property type="match status" value="1"/>
</dbReference>
<dbReference type="RefSeq" id="WP_169147355.1">
    <property type="nucleotide sequence ID" value="NZ_JABBGA010000018.1"/>
</dbReference>
<comment type="caution">
    <text evidence="7">The sequence shown here is derived from an EMBL/GenBank/DDBJ whole genome shotgun (WGS) entry which is preliminary data.</text>
</comment>
<dbReference type="UniPathway" id="UPA00241">
    <property type="reaction ID" value="UER00356"/>
</dbReference>